<name>A0ABS3Q1K3_9GAMM</name>
<evidence type="ECO:0000256" key="10">
    <source>
        <dbReference type="ARBA" id="ARBA00022984"/>
    </source>
</evidence>
<evidence type="ECO:0000256" key="12">
    <source>
        <dbReference type="ARBA" id="ARBA00023136"/>
    </source>
</evidence>
<dbReference type="GO" id="GO:0009002">
    <property type="term" value="F:serine-type D-Ala-D-Ala carboxypeptidase activity"/>
    <property type="evidence" value="ECO:0007669"/>
    <property type="project" value="UniProtKB-EC"/>
</dbReference>
<keyword evidence="3 14" id="KW-1003">Cell membrane</keyword>
<dbReference type="Gene3D" id="3.30.1390.30">
    <property type="entry name" value="Penicillin-binding protein 2a, domain 3"/>
    <property type="match status" value="1"/>
</dbReference>
<dbReference type="Gene3D" id="3.90.1310.10">
    <property type="entry name" value="Penicillin-binding protein 2a (Domain 2)"/>
    <property type="match status" value="1"/>
</dbReference>
<comment type="cofactor">
    <cofactor evidence="14">
        <name>Zn(2+)</name>
        <dbReference type="ChEBI" id="CHEBI:29105"/>
    </cofactor>
    <text evidence="14">Binds one Zn(2+) ion per subunit.</text>
</comment>
<proteinExistence type="inferred from homology"/>
<comment type="catalytic activity">
    <reaction evidence="14">
        <text>Preferential cleavage: (Ac)2-L-Lys-D-Ala-|-D-Ala. Also transpeptidation of peptidyl-alanyl moieties that are N-acyl substituents of D-alanine.</text>
        <dbReference type="EC" id="3.4.16.4"/>
    </reaction>
</comment>
<organism evidence="17 18">
    <name type="scientific">Thiomicrorhabdus marina</name>
    <dbReference type="NCBI Taxonomy" id="2818442"/>
    <lineage>
        <taxon>Bacteria</taxon>
        <taxon>Pseudomonadati</taxon>
        <taxon>Pseudomonadota</taxon>
        <taxon>Gammaproteobacteria</taxon>
        <taxon>Thiotrichales</taxon>
        <taxon>Piscirickettsiaceae</taxon>
        <taxon>Thiomicrorhabdus</taxon>
    </lineage>
</organism>
<evidence type="ECO:0000313" key="18">
    <source>
        <dbReference type="Proteomes" id="UP000664835"/>
    </source>
</evidence>
<dbReference type="EMBL" id="JAGETV010000002">
    <property type="protein sequence ID" value="MBO1926192.1"/>
    <property type="molecule type" value="Genomic_DNA"/>
</dbReference>
<evidence type="ECO:0000259" key="15">
    <source>
        <dbReference type="Pfam" id="PF00905"/>
    </source>
</evidence>
<feature type="active site" description="Acyl-ester intermediate" evidence="14">
    <location>
        <position position="331"/>
    </location>
</feature>
<protein>
    <recommendedName>
        <fullName evidence="14">Peptidoglycan D,D-transpeptidase MrdA</fullName>
        <ecNumber evidence="14">3.4.16.4</ecNumber>
    </recommendedName>
    <alternativeName>
        <fullName evidence="14">Penicillin-binding protein 2</fullName>
        <shortName evidence="14">PBP-2</shortName>
    </alternativeName>
</protein>
<dbReference type="InterPro" id="IPR005311">
    <property type="entry name" value="PBP_dimer"/>
</dbReference>
<dbReference type="HAMAP" id="MF_02081">
    <property type="entry name" value="MrdA_transpept"/>
    <property type="match status" value="1"/>
</dbReference>
<feature type="binding site" evidence="14">
    <location>
        <position position="374"/>
    </location>
    <ligand>
        <name>Zn(2+)</name>
        <dbReference type="ChEBI" id="CHEBI:29105"/>
    </ligand>
</feature>
<sequence length="622" mass="70711">MQPERLEFSTDQENQQRKRQFRLRLIIALLFVSALFLFLIGRMAYLQWLNYDRYHGLAEGNRISIEVLPPTRGKIYDRNHTLIADNQPVFAIKMIREDMDSIDDLELDLSQVLDNYPQERMDKFFEKFRKGRRARTYTLPYPLNEQEASRFAVLNHKHPGVTLSSRLKRTYPFKDVGVHAIGYVGRINQKELKKLDEKRYLGTEIIGKSGVEKYYEDILHGYPGVQQVETNVRGSVLRKLETTPAIPGQDIHLTIDIELQKFAEQLMGDRRGSIVAIDPQNGEVLAYVSTPTFDPNLFVDGIDSKTYRSLLNDPNKPFINRAINGQYPPGSTIKPFVALGAIENDYITPQKKIYDPGYFEYKGHRYRDWKRWGHGLVNMHLAIAQSCDTYFYELSLDMGIDAIHDSMSPFGFGERSGVDIPGESKGILPSQAWKRETKGEAWYRGETIISSIGQGYHLSTPIQLARATAILANRGKQITPHLLQRLHDDNDMPPMQIEIKKIEHWEQVIQSMVAVMHGPTGTARRYGTDLPFTMAGKTGTAQVFSLNEADYDAAKLDKSLHDHSLFVGFAPVERPRIAVAVIAENSGSGSKTAAPIGVNVIKRYLRPDLPLTPMPKQAVYDR</sequence>
<keyword evidence="14" id="KW-0479">Metal-binding</keyword>
<evidence type="ECO:0000256" key="9">
    <source>
        <dbReference type="ARBA" id="ARBA00022960"/>
    </source>
</evidence>
<evidence type="ECO:0000256" key="4">
    <source>
        <dbReference type="ARBA" id="ARBA00022519"/>
    </source>
</evidence>
<comment type="caution">
    <text evidence="17">The sequence shown here is derived from an EMBL/GenBank/DDBJ whole genome shotgun (WGS) entry which is preliminary data.</text>
</comment>
<dbReference type="Proteomes" id="UP000664835">
    <property type="component" value="Unassembled WGS sequence"/>
</dbReference>
<keyword evidence="18" id="KW-1185">Reference proteome</keyword>
<dbReference type="Pfam" id="PF00905">
    <property type="entry name" value="Transpeptidase"/>
    <property type="match status" value="1"/>
</dbReference>
<feature type="transmembrane region" description="Helical" evidence="14">
    <location>
        <begin position="21"/>
        <end position="45"/>
    </location>
</feature>
<dbReference type="PANTHER" id="PTHR30627:SF2">
    <property type="entry name" value="PEPTIDOGLYCAN D,D-TRANSPEPTIDASE MRDA"/>
    <property type="match status" value="1"/>
</dbReference>
<dbReference type="PANTHER" id="PTHR30627">
    <property type="entry name" value="PEPTIDOGLYCAN D,D-TRANSPEPTIDASE"/>
    <property type="match status" value="1"/>
</dbReference>
<dbReference type="NCBIfam" id="TIGR03423">
    <property type="entry name" value="pbp2_mrdA"/>
    <property type="match status" value="1"/>
</dbReference>
<accession>A0ABS3Q1K3</accession>
<keyword evidence="7 14" id="KW-0812">Transmembrane</keyword>
<evidence type="ECO:0000256" key="13">
    <source>
        <dbReference type="ARBA" id="ARBA00023316"/>
    </source>
</evidence>
<evidence type="ECO:0000256" key="7">
    <source>
        <dbReference type="ARBA" id="ARBA00022692"/>
    </source>
</evidence>
<evidence type="ECO:0000259" key="16">
    <source>
        <dbReference type="Pfam" id="PF03717"/>
    </source>
</evidence>
<dbReference type="InterPro" id="IPR017790">
    <property type="entry name" value="Penicillin-binding_protein_2"/>
</dbReference>
<evidence type="ECO:0000256" key="3">
    <source>
        <dbReference type="ARBA" id="ARBA00022475"/>
    </source>
</evidence>
<gene>
    <name evidence="14 17" type="primary">mrdA</name>
    <name evidence="17" type="ORF">J3998_01275</name>
</gene>
<keyword evidence="9 14" id="KW-0133">Cell shape</keyword>
<dbReference type="InterPro" id="IPR012338">
    <property type="entry name" value="Beta-lactam/transpept-like"/>
</dbReference>
<keyword evidence="4 14" id="KW-0997">Cell inner membrane</keyword>
<comment type="pathway">
    <text evidence="14">Cell wall biogenesis; peptidoglycan biosynthesis.</text>
</comment>
<dbReference type="Gene3D" id="3.40.710.10">
    <property type="entry name" value="DD-peptidase/beta-lactamase superfamily"/>
    <property type="match status" value="1"/>
</dbReference>
<evidence type="ECO:0000256" key="14">
    <source>
        <dbReference type="HAMAP-Rule" id="MF_02081"/>
    </source>
</evidence>
<feature type="binding site" evidence="14">
    <location>
        <position position="387"/>
    </location>
    <ligand>
        <name>Zn(2+)</name>
        <dbReference type="ChEBI" id="CHEBI:29105"/>
    </ligand>
</feature>
<keyword evidence="14" id="KW-0862">Zinc</keyword>
<evidence type="ECO:0000256" key="8">
    <source>
        <dbReference type="ARBA" id="ARBA00022801"/>
    </source>
</evidence>
<evidence type="ECO:0000256" key="1">
    <source>
        <dbReference type="ARBA" id="ARBA00004167"/>
    </source>
</evidence>
<evidence type="ECO:0000256" key="11">
    <source>
        <dbReference type="ARBA" id="ARBA00022989"/>
    </source>
</evidence>
<comment type="function">
    <text evidence="14">Catalyzes cross-linking of the peptidoglycan cell wall.</text>
</comment>
<keyword evidence="8 14" id="KW-0378">Hydrolase</keyword>
<keyword evidence="10 14" id="KW-0573">Peptidoglycan synthesis</keyword>
<keyword evidence="12 14" id="KW-0472">Membrane</keyword>
<dbReference type="SUPFAM" id="SSF56601">
    <property type="entry name" value="beta-lactamase/transpeptidase-like"/>
    <property type="match status" value="1"/>
</dbReference>
<keyword evidence="13 14" id="KW-0961">Cell wall biogenesis/degradation</keyword>
<keyword evidence="6 14" id="KW-0645">Protease</keyword>
<feature type="binding site" evidence="14">
    <location>
        <position position="368"/>
    </location>
    <ligand>
        <name>Zn(2+)</name>
        <dbReference type="ChEBI" id="CHEBI:29105"/>
    </ligand>
</feature>
<dbReference type="InterPro" id="IPR036138">
    <property type="entry name" value="PBP_dimer_sf"/>
</dbReference>
<dbReference type="EC" id="3.4.16.4" evidence="14"/>
<comment type="subcellular location">
    <subcellularLocation>
        <location evidence="14">Cell inner membrane</location>
        <topology evidence="14">Single-pass membrane protein</topology>
    </subcellularLocation>
    <subcellularLocation>
        <location evidence="2">Cell membrane</location>
    </subcellularLocation>
    <subcellularLocation>
        <location evidence="1">Membrane</location>
        <topology evidence="1">Single-pass membrane protein</topology>
    </subcellularLocation>
</comment>
<dbReference type="RefSeq" id="WP_208146670.1">
    <property type="nucleotide sequence ID" value="NZ_JAGETV010000002.1"/>
</dbReference>
<comment type="similarity">
    <text evidence="14">Belongs to the transpeptidase family. MrdA subfamily.</text>
</comment>
<keyword evidence="5 14" id="KW-0121">Carboxypeptidase</keyword>
<dbReference type="InterPro" id="IPR050515">
    <property type="entry name" value="Beta-lactam/transpept"/>
</dbReference>
<evidence type="ECO:0000313" key="17">
    <source>
        <dbReference type="EMBL" id="MBO1926192.1"/>
    </source>
</evidence>
<dbReference type="SUPFAM" id="SSF56519">
    <property type="entry name" value="Penicillin binding protein dimerisation domain"/>
    <property type="match status" value="1"/>
</dbReference>
<evidence type="ECO:0000256" key="2">
    <source>
        <dbReference type="ARBA" id="ARBA00004236"/>
    </source>
</evidence>
<dbReference type="Pfam" id="PF03717">
    <property type="entry name" value="PBP_dimer"/>
    <property type="match status" value="1"/>
</dbReference>
<evidence type="ECO:0000256" key="5">
    <source>
        <dbReference type="ARBA" id="ARBA00022645"/>
    </source>
</evidence>
<evidence type="ECO:0000256" key="6">
    <source>
        <dbReference type="ARBA" id="ARBA00022670"/>
    </source>
</evidence>
<keyword evidence="11 14" id="KW-1133">Transmembrane helix</keyword>
<reference evidence="17 18" key="1">
    <citation type="submission" date="2021-03" db="EMBL/GenBank/DDBJ databases">
        <title>Thiomicrorhabdus sp.nov.,novel sulfur-oxidizing bacteria isolated from coastal sediment.</title>
        <authorList>
            <person name="Liu X."/>
        </authorList>
    </citation>
    <scope>NUCLEOTIDE SEQUENCE [LARGE SCALE GENOMIC DNA]</scope>
    <source>
        <strain evidence="17 18">6S2-11</strain>
    </source>
</reference>
<dbReference type="InterPro" id="IPR001460">
    <property type="entry name" value="PCN-bd_Tpept"/>
</dbReference>
<feature type="domain" description="Penicillin-binding protein dimerisation" evidence="16">
    <location>
        <begin position="68"/>
        <end position="240"/>
    </location>
</feature>
<feature type="domain" description="Penicillin-binding protein transpeptidase" evidence="15">
    <location>
        <begin position="272"/>
        <end position="601"/>
    </location>
</feature>
<feature type="binding site" evidence="14">
    <location>
        <position position="355"/>
    </location>
    <ligand>
        <name>Zn(2+)</name>
        <dbReference type="ChEBI" id="CHEBI:29105"/>
    </ligand>
</feature>